<dbReference type="InterPro" id="IPR013154">
    <property type="entry name" value="ADH-like_N"/>
</dbReference>
<dbReference type="OMA" id="VNAVTPC"/>
<dbReference type="InterPro" id="IPR020843">
    <property type="entry name" value="ER"/>
</dbReference>
<dbReference type="Proteomes" id="UP000273044">
    <property type="component" value="Chromosome"/>
</dbReference>
<dbReference type="EMBL" id="CP072385">
    <property type="protein sequence ID" value="QUC11938.1"/>
    <property type="molecule type" value="Genomic_DNA"/>
</dbReference>
<dbReference type="InterPro" id="IPR036291">
    <property type="entry name" value="NAD(P)-bd_dom_sf"/>
</dbReference>
<dbReference type="Proteomes" id="UP000677180">
    <property type="component" value="Chromosome"/>
</dbReference>
<evidence type="ECO:0000256" key="5">
    <source>
        <dbReference type="ARBA" id="ARBA00023002"/>
    </source>
</evidence>
<organism evidence="9 10">
    <name type="scientific">Arachnia propionica</name>
    <dbReference type="NCBI Taxonomy" id="1750"/>
    <lineage>
        <taxon>Bacteria</taxon>
        <taxon>Bacillati</taxon>
        <taxon>Actinomycetota</taxon>
        <taxon>Actinomycetes</taxon>
        <taxon>Propionibacteriales</taxon>
        <taxon>Propionibacteriaceae</taxon>
        <taxon>Arachnia</taxon>
    </lineage>
</organism>
<comment type="cofactor">
    <cofactor evidence="1 6">
        <name>Zn(2+)</name>
        <dbReference type="ChEBI" id="CHEBI:29105"/>
    </cofactor>
</comment>
<evidence type="ECO:0000313" key="9">
    <source>
        <dbReference type="EMBL" id="VEH70921.1"/>
    </source>
</evidence>
<dbReference type="EC" id="1.1.1.2" evidence="9"/>
<accession>A0A3N4D2F6</accession>
<name>A0A3N4D2F6_9ACTN</name>
<dbReference type="GO" id="GO:0008106">
    <property type="term" value="F:alcohol dehydrogenase (NADP+) activity"/>
    <property type="evidence" value="ECO:0007669"/>
    <property type="project" value="UniProtKB-EC"/>
</dbReference>
<dbReference type="AlphaFoldDB" id="A0A3N4D2F6"/>
<dbReference type="PROSITE" id="PS00059">
    <property type="entry name" value="ADH_ZINC"/>
    <property type="match status" value="1"/>
</dbReference>
<keyword evidence="4 6" id="KW-0862">Zinc</keyword>
<dbReference type="InterPro" id="IPR013149">
    <property type="entry name" value="ADH-like_C"/>
</dbReference>
<protein>
    <submittedName>
        <fullName evidence="8">NAD(P)-dependent alcohol dehydrogenase</fullName>
    </submittedName>
    <submittedName>
        <fullName evidence="9">NADP-dependent alcohol dehydrogenase</fullName>
        <ecNumber evidence="9">1.1.1.2</ecNumber>
    </submittedName>
</protein>
<comment type="similarity">
    <text evidence="2 6">Belongs to the zinc-containing alcohol dehydrogenase family.</text>
</comment>
<dbReference type="SUPFAM" id="SSF51735">
    <property type="entry name" value="NAD(P)-binding Rossmann-fold domains"/>
    <property type="match status" value="1"/>
</dbReference>
<evidence type="ECO:0000313" key="8">
    <source>
        <dbReference type="EMBL" id="QUC11938.1"/>
    </source>
</evidence>
<evidence type="ECO:0000256" key="1">
    <source>
        <dbReference type="ARBA" id="ARBA00001947"/>
    </source>
</evidence>
<reference evidence="9 10" key="1">
    <citation type="submission" date="2018-12" db="EMBL/GenBank/DDBJ databases">
        <authorList>
            <consortium name="Pathogen Informatics"/>
        </authorList>
    </citation>
    <scope>NUCLEOTIDE SEQUENCE [LARGE SCALE GENOMIC DNA]</scope>
    <source>
        <strain evidence="9 10">NCTC12967</strain>
    </source>
</reference>
<dbReference type="GO" id="GO:0008270">
    <property type="term" value="F:zinc ion binding"/>
    <property type="evidence" value="ECO:0007669"/>
    <property type="project" value="InterPro"/>
</dbReference>
<evidence type="ECO:0000256" key="3">
    <source>
        <dbReference type="ARBA" id="ARBA00022723"/>
    </source>
</evidence>
<dbReference type="SUPFAM" id="SSF50129">
    <property type="entry name" value="GroES-like"/>
    <property type="match status" value="1"/>
</dbReference>
<evidence type="ECO:0000259" key="7">
    <source>
        <dbReference type="SMART" id="SM00829"/>
    </source>
</evidence>
<sequence length="351" mass="37310">MKGYAMLRIGEAGWIEKEDPKCGPMDAICRPVALAPCSSDIHTVYEGGVGERHNMMLGHEAVGEVVEVGSMVKDFKVGDQVIIPAITPDWSSVAAQESYAMHSGVPLGGWKFSNIKDGVFAELIHVNDADGNLAHLPEGISPEVGAMLSDMVTTGLHGAELASIEPGDVVAVIGIGPVGLMSVASASVLGAGRLFAVGSRPKCIEVAQEFGATDIINYREGGIVEQIMEATKGQGVNRVIVAGGDLDTFQQAFDILKVGGRVANVNYLGEGENIKISRESTMVGMGHKHFVGGLTPGGRNRMDRMANLVLAGRIHPEKMITHRFTGIEHVEDGVELMRTKPRDLIKPVILV</sequence>
<dbReference type="SMART" id="SM00829">
    <property type="entry name" value="PKS_ER"/>
    <property type="match status" value="1"/>
</dbReference>
<keyword evidence="10" id="KW-1185">Reference proteome</keyword>
<dbReference type="PANTHER" id="PTHR42813">
    <property type="entry name" value="ZINC-TYPE ALCOHOL DEHYDROGENASE-LIKE"/>
    <property type="match status" value="1"/>
</dbReference>
<feature type="domain" description="Enoyl reductase (ER)" evidence="7">
    <location>
        <begin position="23"/>
        <end position="349"/>
    </location>
</feature>
<gene>
    <name evidence="9" type="primary">adh_2</name>
    <name evidence="8" type="ORF">J5A53_04405</name>
    <name evidence="9" type="ORF">NCTC12967_02227</name>
</gene>
<dbReference type="GeneID" id="64407671"/>
<dbReference type="PANTHER" id="PTHR42813:SF4">
    <property type="entry name" value="NADP-DEPENDENT ISOPROPANOL DEHYDROGENASE"/>
    <property type="match status" value="1"/>
</dbReference>
<dbReference type="RefSeq" id="WP_014847282.1">
    <property type="nucleotide sequence ID" value="NZ_CAURRE010000084.1"/>
</dbReference>
<evidence type="ECO:0000313" key="10">
    <source>
        <dbReference type="Proteomes" id="UP000273044"/>
    </source>
</evidence>
<dbReference type="Pfam" id="PF00107">
    <property type="entry name" value="ADH_zinc_N"/>
    <property type="match status" value="1"/>
</dbReference>
<evidence type="ECO:0000256" key="4">
    <source>
        <dbReference type="ARBA" id="ARBA00022833"/>
    </source>
</evidence>
<proteinExistence type="inferred from homology"/>
<dbReference type="InterPro" id="IPR002328">
    <property type="entry name" value="ADH_Zn_CS"/>
</dbReference>
<dbReference type="Gene3D" id="3.40.50.720">
    <property type="entry name" value="NAD(P)-binding Rossmann-like Domain"/>
    <property type="match status" value="1"/>
</dbReference>
<evidence type="ECO:0000256" key="2">
    <source>
        <dbReference type="ARBA" id="ARBA00008072"/>
    </source>
</evidence>
<keyword evidence="3 6" id="KW-0479">Metal-binding</keyword>
<dbReference type="Pfam" id="PF08240">
    <property type="entry name" value="ADH_N"/>
    <property type="match status" value="1"/>
</dbReference>
<dbReference type="EMBL" id="LR134406">
    <property type="protein sequence ID" value="VEH70921.1"/>
    <property type="molecule type" value="Genomic_DNA"/>
</dbReference>
<dbReference type="InterPro" id="IPR011032">
    <property type="entry name" value="GroES-like_sf"/>
</dbReference>
<keyword evidence="5 9" id="KW-0560">Oxidoreductase</keyword>
<reference evidence="8" key="2">
    <citation type="submission" date="2021-03" db="EMBL/GenBank/DDBJ databases">
        <title>Human Oral Microbial Genomes.</title>
        <authorList>
            <person name="Johnston C.D."/>
            <person name="Chen T."/>
            <person name="Dewhirst F.E."/>
        </authorList>
    </citation>
    <scope>NUCLEOTIDE SEQUENCE</scope>
    <source>
        <strain evidence="8">F0714</strain>
    </source>
</reference>
<dbReference type="CDD" id="cd08285">
    <property type="entry name" value="NADP_ADH"/>
    <property type="match status" value="1"/>
</dbReference>
<evidence type="ECO:0000256" key="6">
    <source>
        <dbReference type="RuleBase" id="RU361277"/>
    </source>
</evidence>
<dbReference type="Gene3D" id="3.90.180.10">
    <property type="entry name" value="Medium-chain alcohol dehydrogenases, catalytic domain"/>
    <property type="match status" value="1"/>
</dbReference>
<dbReference type="OrthoDB" id="9797931at2"/>